<keyword evidence="2" id="KW-0456">Lyase</keyword>
<dbReference type="InterPro" id="IPR029068">
    <property type="entry name" value="Glyas_Bleomycin-R_OHBP_Dase"/>
</dbReference>
<dbReference type="Pfam" id="PF13669">
    <property type="entry name" value="Glyoxalase_4"/>
    <property type="match status" value="1"/>
</dbReference>
<comment type="caution">
    <text evidence="2">The sequence shown here is derived from an EMBL/GenBank/DDBJ whole genome shotgun (WGS) entry which is preliminary data.</text>
</comment>
<keyword evidence="2" id="KW-0560">Oxidoreductase</keyword>
<accession>A0A562VED9</accession>
<evidence type="ECO:0000259" key="1">
    <source>
        <dbReference type="PROSITE" id="PS51819"/>
    </source>
</evidence>
<dbReference type="GO" id="GO:0016829">
    <property type="term" value="F:lyase activity"/>
    <property type="evidence" value="ECO:0007669"/>
    <property type="project" value="UniProtKB-KW"/>
</dbReference>
<keyword evidence="2" id="KW-0223">Dioxygenase</keyword>
<name>A0A562VED9_9ACTN</name>
<dbReference type="GO" id="GO:0051213">
    <property type="term" value="F:dioxygenase activity"/>
    <property type="evidence" value="ECO:0007669"/>
    <property type="project" value="UniProtKB-KW"/>
</dbReference>
<protein>
    <submittedName>
        <fullName evidence="2">Catechol 2,3-dioxygenase-like lactoylglutathione lyase family enzyme</fullName>
    </submittedName>
</protein>
<reference evidence="2 3" key="1">
    <citation type="journal article" date="2013" name="Stand. Genomic Sci.">
        <title>Genomic Encyclopedia of Type Strains, Phase I: The one thousand microbial genomes (KMG-I) project.</title>
        <authorList>
            <person name="Kyrpides N.C."/>
            <person name="Woyke T."/>
            <person name="Eisen J.A."/>
            <person name="Garrity G."/>
            <person name="Lilburn T.G."/>
            <person name="Beck B.J."/>
            <person name="Whitman W.B."/>
            <person name="Hugenholtz P."/>
            <person name="Klenk H.P."/>
        </authorList>
    </citation>
    <scope>NUCLEOTIDE SEQUENCE [LARGE SCALE GENOMIC DNA]</scope>
    <source>
        <strain evidence="2 3">DSM 45044</strain>
    </source>
</reference>
<dbReference type="AlphaFoldDB" id="A0A562VED9"/>
<dbReference type="OrthoDB" id="5296884at2"/>
<evidence type="ECO:0000313" key="2">
    <source>
        <dbReference type="EMBL" id="TWJ16191.1"/>
    </source>
</evidence>
<keyword evidence="3" id="KW-1185">Reference proteome</keyword>
<proteinExistence type="predicted"/>
<dbReference type="PROSITE" id="PS51819">
    <property type="entry name" value="VOC"/>
    <property type="match status" value="1"/>
</dbReference>
<dbReference type="PANTHER" id="PTHR36113">
    <property type="entry name" value="LYASE, PUTATIVE-RELATED-RELATED"/>
    <property type="match status" value="1"/>
</dbReference>
<dbReference type="RefSeq" id="WP_147136174.1">
    <property type="nucleotide sequence ID" value="NZ_BAABIJ010000001.1"/>
</dbReference>
<dbReference type="Gene3D" id="3.10.180.10">
    <property type="entry name" value="2,3-Dihydroxybiphenyl 1,2-Dioxygenase, domain 1"/>
    <property type="match status" value="1"/>
</dbReference>
<dbReference type="EMBL" id="VLLL01000005">
    <property type="protein sequence ID" value="TWJ16191.1"/>
    <property type="molecule type" value="Genomic_DNA"/>
</dbReference>
<dbReference type="Proteomes" id="UP000321617">
    <property type="component" value="Unassembled WGS sequence"/>
</dbReference>
<gene>
    <name evidence="2" type="ORF">LX16_1917</name>
</gene>
<dbReference type="InterPro" id="IPR051332">
    <property type="entry name" value="Fosfomycin_Res_Enzymes"/>
</dbReference>
<dbReference type="InterPro" id="IPR037523">
    <property type="entry name" value="VOC_core"/>
</dbReference>
<feature type="domain" description="VOC" evidence="1">
    <location>
        <begin position="4"/>
        <end position="129"/>
    </location>
</feature>
<dbReference type="PANTHER" id="PTHR36113:SF6">
    <property type="entry name" value="FOSFOMYCIN RESISTANCE PROTEIN FOSX"/>
    <property type="match status" value="1"/>
</dbReference>
<evidence type="ECO:0000313" key="3">
    <source>
        <dbReference type="Proteomes" id="UP000321617"/>
    </source>
</evidence>
<organism evidence="2 3">
    <name type="scientific">Stackebrandtia albiflava</name>
    <dbReference type="NCBI Taxonomy" id="406432"/>
    <lineage>
        <taxon>Bacteria</taxon>
        <taxon>Bacillati</taxon>
        <taxon>Actinomycetota</taxon>
        <taxon>Actinomycetes</taxon>
        <taxon>Glycomycetales</taxon>
        <taxon>Glycomycetaceae</taxon>
        <taxon>Stackebrandtia</taxon>
    </lineage>
</organism>
<sequence length="134" mass="15086">MAGGFHHVELWVPDLARSAESWGWLLESLGWRRYQDWPVGRSWRHGDAYLVVEQSPALTGDRHVRTAPGLNHVALHAESTSVVDRLHEDAGHHGWTRLFPERYPFAGGDSHHAAYLSDRDGFEAEIVAPSPTED</sequence>
<dbReference type="SUPFAM" id="SSF54593">
    <property type="entry name" value="Glyoxalase/Bleomycin resistance protein/Dihydroxybiphenyl dioxygenase"/>
    <property type="match status" value="1"/>
</dbReference>